<dbReference type="EMBL" id="QEAM01000043">
    <property type="protein sequence ID" value="TPX48923.1"/>
    <property type="molecule type" value="Genomic_DNA"/>
</dbReference>
<proteinExistence type="predicted"/>
<reference evidence="2 3" key="1">
    <citation type="journal article" date="2019" name="Sci. Rep.">
        <title>Comparative genomics of chytrid fungi reveal insights into the obligate biotrophic and pathogenic lifestyle of Synchytrium endobioticum.</title>
        <authorList>
            <person name="van de Vossenberg B.T.L.H."/>
            <person name="Warris S."/>
            <person name="Nguyen H.D.T."/>
            <person name="van Gent-Pelzer M.P.E."/>
            <person name="Joly D.L."/>
            <person name="van de Geest H.C."/>
            <person name="Bonants P.J.M."/>
            <person name="Smith D.S."/>
            <person name="Levesque C.A."/>
            <person name="van der Lee T.A.J."/>
        </authorList>
    </citation>
    <scope>NUCLEOTIDE SEQUENCE [LARGE SCALE GENOMIC DNA]</scope>
    <source>
        <strain evidence="2 3">LEV6574</strain>
    </source>
</reference>
<evidence type="ECO:0000313" key="3">
    <source>
        <dbReference type="Proteomes" id="UP000320475"/>
    </source>
</evidence>
<sequence>MWSDTIYVAQLHFQWAFSLVLPPYSLEVARQLFNATRKPEGAHPPMKRANPRQRLYEFPTQCVFCNSKTDLFWRSSVFFVKWKLGITRGRTSRESVRDHIVTWNSSFKLEATITVGKDGVLLPCDMLFEVKQEVNGAKTAEDVGLVRVNLSEFAGLRGQTRRFLLQDSKVNSTIKITVDMMQIRGDPVFKVPPPTHTNVISLRGILAEGSAERTMQVELDDSMQIQTRSLDRGGTMSRTLSMYQTADDQAIMDEIFKEASSEVHASNEIS</sequence>
<dbReference type="Proteomes" id="UP000320475">
    <property type="component" value="Unassembled WGS sequence"/>
</dbReference>
<dbReference type="PROSITE" id="PS51840">
    <property type="entry name" value="C2_NT"/>
    <property type="match status" value="1"/>
</dbReference>
<name>A0A507DBG8_9FUNG</name>
<organism evidence="2 3">
    <name type="scientific">Synchytrium endobioticum</name>
    <dbReference type="NCBI Taxonomy" id="286115"/>
    <lineage>
        <taxon>Eukaryota</taxon>
        <taxon>Fungi</taxon>
        <taxon>Fungi incertae sedis</taxon>
        <taxon>Chytridiomycota</taxon>
        <taxon>Chytridiomycota incertae sedis</taxon>
        <taxon>Chytridiomycetes</taxon>
        <taxon>Synchytriales</taxon>
        <taxon>Synchytriaceae</taxon>
        <taxon>Synchytrium</taxon>
    </lineage>
</organism>
<dbReference type="InterPro" id="IPR039931">
    <property type="entry name" value="EEIG1/2-like"/>
</dbReference>
<evidence type="ECO:0000259" key="1">
    <source>
        <dbReference type="PROSITE" id="PS51840"/>
    </source>
</evidence>
<dbReference type="VEuPathDB" id="FungiDB:SeMB42_g06018"/>
<protein>
    <recommendedName>
        <fullName evidence="1">C2 NT-type domain-containing protein</fullName>
    </recommendedName>
</protein>
<evidence type="ECO:0000313" key="2">
    <source>
        <dbReference type="EMBL" id="TPX48923.1"/>
    </source>
</evidence>
<dbReference type="OrthoDB" id="3365224at2759"/>
<gene>
    <name evidence="2" type="ORF">SeLEV6574_g01776</name>
</gene>
<feature type="domain" description="C2 NT-type" evidence="1">
    <location>
        <begin position="46"/>
        <end position="182"/>
    </location>
</feature>
<dbReference type="Pfam" id="PF10358">
    <property type="entry name" value="NT-C2"/>
    <property type="match status" value="1"/>
</dbReference>
<dbReference type="InterPro" id="IPR019448">
    <property type="entry name" value="NT-C2"/>
</dbReference>
<dbReference type="AlphaFoldDB" id="A0A507DBG8"/>
<dbReference type="PANTHER" id="PTHR21456:SF1">
    <property type="entry name" value="C2 NT-TYPE DOMAIN-CONTAINING PROTEIN"/>
    <property type="match status" value="1"/>
</dbReference>
<dbReference type="PANTHER" id="PTHR21456">
    <property type="entry name" value="FAMILY WITH SEQUENCE SIMILARITY 102"/>
    <property type="match status" value="1"/>
</dbReference>
<comment type="caution">
    <text evidence="2">The sequence shown here is derived from an EMBL/GenBank/DDBJ whole genome shotgun (WGS) entry which is preliminary data.</text>
</comment>
<accession>A0A507DBG8</accession>